<dbReference type="SUPFAM" id="SSF56112">
    <property type="entry name" value="Protein kinase-like (PK-like)"/>
    <property type="match status" value="1"/>
</dbReference>
<dbReference type="WBParaSite" id="jg3012">
    <property type="protein sequence ID" value="jg3012"/>
    <property type="gene ID" value="jg3012"/>
</dbReference>
<evidence type="ECO:0000313" key="4">
    <source>
        <dbReference type="WBParaSite" id="jg3012"/>
    </source>
</evidence>
<protein>
    <submittedName>
        <fullName evidence="4">Protein kinase domain-containing protein</fullName>
    </submittedName>
</protein>
<dbReference type="GO" id="GO:0005524">
    <property type="term" value="F:ATP binding"/>
    <property type="evidence" value="ECO:0007669"/>
    <property type="project" value="InterPro"/>
</dbReference>
<dbReference type="Proteomes" id="UP000887574">
    <property type="component" value="Unplaced"/>
</dbReference>
<reference evidence="4" key="1">
    <citation type="submission" date="2022-11" db="UniProtKB">
        <authorList>
            <consortium name="WormBaseParasite"/>
        </authorList>
    </citation>
    <scope>IDENTIFICATION</scope>
</reference>
<keyword evidence="3" id="KW-1185">Reference proteome</keyword>
<name>A0A915E5C9_9BILA</name>
<dbReference type="InterPro" id="IPR011009">
    <property type="entry name" value="Kinase-like_dom_sf"/>
</dbReference>
<dbReference type="PROSITE" id="PS50011">
    <property type="entry name" value="PROTEIN_KINASE_DOM"/>
    <property type="match status" value="1"/>
</dbReference>
<feature type="domain" description="Protein kinase" evidence="2">
    <location>
        <begin position="39"/>
        <end position="307"/>
    </location>
</feature>
<accession>A0A915E5C9</accession>
<evidence type="ECO:0000313" key="3">
    <source>
        <dbReference type="Proteomes" id="UP000887574"/>
    </source>
</evidence>
<dbReference type="Gene3D" id="1.10.510.10">
    <property type="entry name" value="Transferase(Phosphotransferase) domain 1"/>
    <property type="match status" value="1"/>
</dbReference>
<dbReference type="AlphaFoldDB" id="A0A915E5C9"/>
<evidence type="ECO:0000259" key="2">
    <source>
        <dbReference type="PROSITE" id="PS50011"/>
    </source>
</evidence>
<proteinExistence type="predicted"/>
<organism evidence="3 4">
    <name type="scientific">Ditylenchus dipsaci</name>
    <dbReference type="NCBI Taxonomy" id="166011"/>
    <lineage>
        <taxon>Eukaryota</taxon>
        <taxon>Metazoa</taxon>
        <taxon>Ecdysozoa</taxon>
        <taxon>Nematoda</taxon>
        <taxon>Chromadorea</taxon>
        <taxon>Rhabditida</taxon>
        <taxon>Tylenchina</taxon>
        <taxon>Tylenchomorpha</taxon>
        <taxon>Sphaerularioidea</taxon>
        <taxon>Anguinidae</taxon>
        <taxon>Anguininae</taxon>
        <taxon>Ditylenchus</taxon>
    </lineage>
</organism>
<feature type="compositionally biased region" description="Low complexity" evidence="1">
    <location>
        <begin position="340"/>
        <end position="352"/>
    </location>
</feature>
<evidence type="ECO:0000256" key="1">
    <source>
        <dbReference type="SAM" id="MobiDB-lite"/>
    </source>
</evidence>
<dbReference type="GO" id="GO:0004672">
    <property type="term" value="F:protein kinase activity"/>
    <property type="evidence" value="ECO:0007669"/>
    <property type="project" value="InterPro"/>
</dbReference>
<dbReference type="InterPro" id="IPR000719">
    <property type="entry name" value="Prot_kinase_dom"/>
</dbReference>
<dbReference type="Pfam" id="PF00069">
    <property type="entry name" value="Pkinase"/>
    <property type="match status" value="1"/>
</dbReference>
<sequence>MSADDPEENSYECDGDSSFMVSERLPSTNNMIRGQKDSYAVGRKIAPGKFGAVYEVLRRVDGKRFAAKLEICDVSSNALNMDYIVLKAASKQRSTTVSHFCQLVDRGKIEGHFKFLVMKLLGDNLYKLRHQFQEYRFSAPTALRLATEMLGALEELHSLGFVHRDVKPSNFAIYQEDGQTKIFLIDFGLCRQFRSSTSGEIKPPREQTQFRGTTRYASLSAHREEEQSPKDDLESWFYVIVEFMTGELPWGPYRQNEKEKVKKLKENSRTTEGTLQLLKYCPRTEFGRMMKYLDGLTYYSQPDYAYLRQLIQLAMKNNDIKPDETYDWQVDQEEDEQDQDVQPQQPQTNGLI</sequence>
<feature type="compositionally biased region" description="Acidic residues" evidence="1">
    <location>
        <begin position="330"/>
        <end position="339"/>
    </location>
</feature>
<feature type="region of interest" description="Disordered" evidence="1">
    <location>
        <begin position="326"/>
        <end position="352"/>
    </location>
</feature>
<dbReference type="SMART" id="SM00220">
    <property type="entry name" value="S_TKc"/>
    <property type="match status" value="1"/>
</dbReference>
<dbReference type="InterPro" id="IPR050235">
    <property type="entry name" value="CK1_Ser-Thr_kinase"/>
</dbReference>
<dbReference type="PANTHER" id="PTHR11909">
    <property type="entry name" value="CASEIN KINASE-RELATED"/>
    <property type="match status" value="1"/>
</dbReference>